<dbReference type="Proteomes" id="UP000251213">
    <property type="component" value="Unassembled WGS sequence"/>
</dbReference>
<reference evidence="11 12" key="2">
    <citation type="submission" date="2018-06" db="EMBL/GenBank/DDBJ databases">
        <authorList>
            <person name="Zhirakovskaya E."/>
        </authorList>
    </citation>
    <scope>NUCLEOTIDE SEQUENCE [LARGE SCALE GENOMIC DNA]</scope>
    <source>
        <strain evidence="11 12">FBKL4.011</strain>
    </source>
</reference>
<evidence type="ECO:0000256" key="5">
    <source>
        <dbReference type="ARBA" id="ARBA00023015"/>
    </source>
</evidence>
<evidence type="ECO:0000259" key="9">
    <source>
        <dbReference type="Pfam" id="PF04552"/>
    </source>
</evidence>
<evidence type="ECO:0000256" key="7">
    <source>
        <dbReference type="ARBA" id="ARBA00023125"/>
    </source>
</evidence>
<keyword evidence="2" id="KW-0240">DNA-directed RNA polymerase</keyword>
<dbReference type="GO" id="GO:0006352">
    <property type="term" value="P:DNA-templated transcription initiation"/>
    <property type="evidence" value="ECO:0007669"/>
    <property type="project" value="InterPro"/>
</dbReference>
<dbReference type="InterPro" id="IPR000394">
    <property type="entry name" value="RNA_pol_sigma_54"/>
</dbReference>
<dbReference type="AlphaFoldDB" id="A0A364K544"/>
<keyword evidence="5" id="KW-0805">Transcription regulation</keyword>
<keyword evidence="6" id="KW-0731">Sigma factor</keyword>
<evidence type="ECO:0000256" key="8">
    <source>
        <dbReference type="ARBA" id="ARBA00023163"/>
    </source>
</evidence>
<dbReference type="PIRSF" id="PIRSF000774">
    <property type="entry name" value="RpoN"/>
    <property type="match status" value="1"/>
</dbReference>
<evidence type="ECO:0000256" key="4">
    <source>
        <dbReference type="ARBA" id="ARBA00022695"/>
    </source>
</evidence>
<evidence type="ECO:0000256" key="2">
    <source>
        <dbReference type="ARBA" id="ARBA00022478"/>
    </source>
</evidence>
<dbReference type="EMBL" id="QJKK01000004">
    <property type="protein sequence ID" value="RAL24482.1"/>
    <property type="molecule type" value="Genomic_DNA"/>
</dbReference>
<dbReference type="Gene3D" id="1.10.10.1330">
    <property type="entry name" value="RNA polymerase sigma-54 factor, core-binding domain"/>
    <property type="match status" value="1"/>
</dbReference>
<evidence type="ECO:0000313" key="12">
    <source>
        <dbReference type="Proteomes" id="UP000251213"/>
    </source>
</evidence>
<dbReference type="GO" id="GO:0003677">
    <property type="term" value="F:DNA binding"/>
    <property type="evidence" value="ECO:0007669"/>
    <property type="project" value="UniProtKB-KW"/>
</dbReference>
<keyword evidence="7" id="KW-0238">DNA-binding</keyword>
<dbReference type="GO" id="GO:0000428">
    <property type="term" value="C:DNA-directed RNA polymerase complex"/>
    <property type="evidence" value="ECO:0007669"/>
    <property type="project" value="UniProtKB-KW"/>
</dbReference>
<keyword evidence="4" id="KW-0548">Nucleotidyltransferase</keyword>
<organism evidence="11 12">
    <name type="scientific">Thermoflavimicrobium daqui</name>
    <dbReference type="NCBI Taxonomy" id="2137476"/>
    <lineage>
        <taxon>Bacteria</taxon>
        <taxon>Bacillati</taxon>
        <taxon>Bacillota</taxon>
        <taxon>Bacilli</taxon>
        <taxon>Bacillales</taxon>
        <taxon>Thermoactinomycetaceae</taxon>
        <taxon>Thermoflavimicrobium</taxon>
    </lineage>
</organism>
<dbReference type="RefSeq" id="WP_113658853.1">
    <property type="nucleotide sequence ID" value="NZ_KZ845666.1"/>
</dbReference>
<accession>A0A364K544</accession>
<dbReference type="GO" id="GO:0016779">
    <property type="term" value="F:nucleotidyltransferase activity"/>
    <property type="evidence" value="ECO:0007669"/>
    <property type="project" value="UniProtKB-KW"/>
</dbReference>
<dbReference type="PANTHER" id="PTHR32248:SF4">
    <property type="entry name" value="RNA POLYMERASE SIGMA-54 FACTOR"/>
    <property type="match status" value="1"/>
</dbReference>
<evidence type="ECO:0000256" key="3">
    <source>
        <dbReference type="ARBA" id="ARBA00022679"/>
    </source>
</evidence>
<keyword evidence="3" id="KW-0808">Transferase</keyword>
<dbReference type="PROSITE" id="PS50044">
    <property type="entry name" value="SIGMA54_3"/>
    <property type="match status" value="1"/>
</dbReference>
<protein>
    <submittedName>
        <fullName evidence="11">RNA polymerase sigma-54 factor</fullName>
    </submittedName>
</protein>
<keyword evidence="12" id="KW-1185">Reference proteome</keyword>
<dbReference type="OrthoDB" id="9814402at2"/>
<dbReference type="InterPro" id="IPR007046">
    <property type="entry name" value="RNA_pol_sigma_54_core-bd"/>
</dbReference>
<dbReference type="Pfam" id="PF04552">
    <property type="entry name" value="Sigma54_DBD"/>
    <property type="match status" value="1"/>
</dbReference>
<keyword evidence="8" id="KW-0804">Transcription</keyword>
<proteinExistence type="inferred from homology"/>
<dbReference type="GO" id="GO:0001216">
    <property type="term" value="F:DNA-binding transcription activator activity"/>
    <property type="evidence" value="ECO:0007669"/>
    <property type="project" value="InterPro"/>
</dbReference>
<dbReference type="Gene3D" id="1.10.10.60">
    <property type="entry name" value="Homeodomain-like"/>
    <property type="match status" value="1"/>
</dbReference>
<dbReference type="Pfam" id="PF00309">
    <property type="entry name" value="Sigma54_AID"/>
    <property type="match status" value="1"/>
</dbReference>
<comment type="similarity">
    <text evidence="1">Belongs to the sigma-54 factor family.</text>
</comment>
<feature type="domain" description="RNA polymerase sigma factor 54 DNA-binding" evidence="9">
    <location>
        <begin position="300"/>
        <end position="458"/>
    </location>
</feature>
<dbReference type="NCBIfam" id="TIGR02395">
    <property type="entry name" value="rpoN_sigma"/>
    <property type="match status" value="1"/>
</dbReference>
<dbReference type="InterPro" id="IPR038709">
    <property type="entry name" value="RpoN_core-bd_sf"/>
</dbReference>
<dbReference type="PANTHER" id="PTHR32248">
    <property type="entry name" value="RNA POLYMERASE SIGMA-54 FACTOR"/>
    <property type="match status" value="1"/>
</dbReference>
<dbReference type="PRINTS" id="PR00045">
    <property type="entry name" value="SIGMA54FCT"/>
</dbReference>
<dbReference type="InterPro" id="IPR007634">
    <property type="entry name" value="RNA_pol_sigma_54_DNA-bd"/>
</dbReference>
<dbReference type="PROSITE" id="PS00718">
    <property type="entry name" value="SIGMA54_2"/>
    <property type="match status" value="1"/>
</dbReference>
<comment type="caution">
    <text evidence="11">The sequence shown here is derived from an EMBL/GenBank/DDBJ whole genome shotgun (WGS) entry which is preliminary data.</text>
</comment>
<dbReference type="Pfam" id="PF04963">
    <property type="entry name" value="Sigma54_CBD"/>
    <property type="match status" value="1"/>
</dbReference>
<reference evidence="11 12" key="1">
    <citation type="submission" date="2018-06" db="EMBL/GenBank/DDBJ databases">
        <title>Thermoflavimicrobium daqus sp. nov., a thermophilic microbe isolated from Moutai-flavour Daqu.</title>
        <authorList>
            <person name="Wang X."/>
            <person name="Zhou H."/>
        </authorList>
    </citation>
    <scope>NUCLEOTIDE SEQUENCE [LARGE SCALE GENOMIC DNA]</scope>
    <source>
        <strain evidence="11 12">FBKL4.011</strain>
    </source>
</reference>
<evidence type="ECO:0000313" key="11">
    <source>
        <dbReference type="EMBL" id="RAL24482.1"/>
    </source>
</evidence>
<evidence type="ECO:0000256" key="1">
    <source>
        <dbReference type="ARBA" id="ARBA00008798"/>
    </source>
</evidence>
<dbReference type="GO" id="GO:0016987">
    <property type="term" value="F:sigma factor activity"/>
    <property type="evidence" value="ECO:0007669"/>
    <property type="project" value="UniProtKB-KW"/>
</dbReference>
<evidence type="ECO:0000256" key="6">
    <source>
        <dbReference type="ARBA" id="ARBA00023082"/>
    </source>
</evidence>
<name>A0A364K544_9BACL</name>
<feature type="domain" description="RNA polymerase sigma factor 54 core-binding" evidence="10">
    <location>
        <begin position="101"/>
        <end position="285"/>
    </location>
</feature>
<evidence type="ECO:0000259" key="10">
    <source>
        <dbReference type="Pfam" id="PF04963"/>
    </source>
</evidence>
<gene>
    <name evidence="11" type="primary">rpoN</name>
    <name evidence="11" type="ORF">DL897_09205</name>
</gene>
<sequence>MALQISFDLVQEQRMKLLMTPELRQAIQLLQYSAVELEQYIQEQANENPLLEMISSYSDELENDEAWRQRAEKWLNYISGTNYYPKRSAVNNESDFIMDMISSDSDSLYDMLIEQLSFLELDPITQKVCRFLIGNLDERGYLDIDYKSVCKRFQIDLRTWSTCLEVLHSMDPAGVGARSLSECIVIQLKRKECPNLIAITIADDYLEDVAKGKLKKIAQELQVEVSEVQDAIDLIKECNPRPGGGYAVSKPEYIYPDVIVESVDGEFSIQLDDRYHSNIKLNTQYIQLIKQAGLEQSTTSYLKKWMQSALWLMKGLEQRRDTIYRVVEAIIEKQKDFFEKGVSFIRPLTLKQIGEEVGLHESTISRATQHKYMQTPHGVFPFRFFFPSGLSTDSGMDMSMKAVKRQLQRLIHQEDKTKPLSDQKLSRLLQDKGIHISRRTVAKYREEMGIPSSTVRKRYTK</sequence>